<gene>
    <name evidence="3" type="ORF">HN018_01965</name>
</gene>
<keyword evidence="4" id="KW-1185">Reference proteome</keyword>
<dbReference type="PANTHER" id="PTHR38463:SF1">
    <property type="entry name" value="STRESS RESPONSE PROTEIN YSNF"/>
    <property type="match status" value="1"/>
</dbReference>
<evidence type="ECO:0000313" key="4">
    <source>
        <dbReference type="Proteomes" id="UP000500767"/>
    </source>
</evidence>
<dbReference type="EMBL" id="CP053708">
    <property type="protein sequence ID" value="QKE88975.1"/>
    <property type="molecule type" value="Genomic_DNA"/>
</dbReference>
<proteinExistence type="predicted"/>
<evidence type="ECO:0000256" key="1">
    <source>
        <dbReference type="SAM" id="MobiDB-lite"/>
    </source>
</evidence>
<feature type="compositionally biased region" description="Low complexity" evidence="1">
    <location>
        <begin position="271"/>
        <end position="283"/>
    </location>
</feature>
<feature type="domain" description="DUF2382" evidence="2">
    <location>
        <begin position="157"/>
        <end position="266"/>
    </location>
</feature>
<feature type="region of interest" description="Disordered" evidence="1">
    <location>
        <begin position="267"/>
        <end position="291"/>
    </location>
</feature>
<accession>A0A6M8HL43</accession>
<dbReference type="InterPro" id="IPR019060">
    <property type="entry name" value="DUF2382"/>
</dbReference>
<evidence type="ECO:0000259" key="2">
    <source>
        <dbReference type="Pfam" id="PF09557"/>
    </source>
</evidence>
<organism evidence="3 4">
    <name type="scientific">Lichenicola cladoniae</name>
    <dbReference type="NCBI Taxonomy" id="1484109"/>
    <lineage>
        <taxon>Bacteria</taxon>
        <taxon>Pseudomonadati</taxon>
        <taxon>Pseudomonadota</taxon>
        <taxon>Alphaproteobacteria</taxon>
        <taxon>Acetobacterales</taxon>
        <taxon>Acetobacteraceae</taxon>
        <taxon>Lichenicola</taxon>
    </lineage>
</organism>
<dbReference type="KEGG" id="lck:HN018_01965"/>
<dbReference type="Proteomes" id="UP000500767">
    <property type="component" value="Chromosome"/>
</dbReference>
<dbReference type="PANTHER" id="PTHR38463">
    <property type="entry name" value="STRESS RESPONSE PROTEIN YSNF"/>
    <property type="match status" value="1"/>
</dbReference>
<dbReference type="AlphaFoldDB" id="A0A6M8HL43"/>
<sequence length="291" mass="30735">MPSETIVAVFDTAAHADAAIRDLMTAGIPASSIEHYAQDSKAAGVNTADASVGANEHRGFWGWLTGGDDATTDHHALYDQSIQSGGTVVTVIANNADVEGINEILDRHDPIDMDERHSQYSSSGSYGAATAPAVATSGTVAPSAQVTTAGGATEEVISLSEETLAVGKREVDRGTTRVRRYVVERPIEEQVRLRNETVSVFRRPVTGGAAVGADAFTNREITMTETDEEAVIAKSAHVVEEVVVQKGVEERVETIKDTLRREEVEIDGPNSGTATTSTGATGADRTRMPGI</sequence>
<name>A0A6M8HL43_9PROT</name>
<evidence type="ECO:0000313" key="3">
    <source>
        <dbReference type="EMBL" id="QKE88975.1"/>
    </source>
</evidence>
<dbReference type="RefSeq" id="WP_171836092.1">
    <property type="nucleotide sequence ID" value="NZ_CP053708.1"/>
</dbReference>
<reference evidence="3 4" key="1">
    <citation type="journal article" date="2014" name="World J. Microbiol. Biotechnol.">
        <title>Biodiversity and physiological characteristics of Antarctic and Arctic lichens-associated bacteria.</title>
        <authorList>
            <person name="Lee Y.M."/>
            <person name="Kim E.H."/>
            <person name="Lee H.K."/>
            <person name="Hong S.G."/>
        </authorList>
    </citation>
    <scope>NUCLEOTIDE SEQUENCE [LARGE SCALE GENOMIC DNA]</scope>
    <source>
        <strain evidence="3 4">PAMC 26569</strain>
    </source>
</reference>
<dbReference type="InterPro" id="IPR052967">
    <property type="entry name" value="Stress_Response_Assoc"/>
</dbReference>
<protein>
    <submittedName>
        <fullName evidence="3">YsnF/AvaK domain-containing protein</fullName>
    </submittedName>
</protein>
<dbReference type="Pfam" id="PF09557">
    <property type="entry name" value="DUF2382"/>
    <property type="match status" value="1"/>
</dbReference>